<keyword evidence="2" id="KW-1185">Reference proteome</keyword>
<dbReference type="RefSeq" id="WP_317635128.1">
    <property type="nucleotide sequence ID" value="NZ_AP026802.1"/>
</dbReference>
<dbReference type="AlphaFoldDB" id="A0AAU9DL87"/>
<protein>
    <submittedName>
        <fullName evidence="1">Uncharacterized protein</fullName>
    </submittedName>
</protein>
<accession>A0AAU9DL87</accession>
<reference evidence="1 2" key="1">
    <citation type="journal article" date="2023" name="Microbiol. Spectr.">
        <title>Symbiosis of Carpenter Bees with Uncharacterized Lactic Acid Bacteria Showing NAD Auxotrophy.</title>
        <authorList>
            <person name="Kawasaki S."/>
            <person name="Ozawa K."/>
            <person name="Mori T."/>
            <person name="Yamamoto A."/>
            <person name="Ito M."/>
            <person name="Ohkuma M."/>
            <person name="Sakamoto M."/>
            <person name="Matsutani M."/>
        </authorList>
    </citation>
    <scope>NUCLEOTIDE SEQUENCE [LARGE SCALE GENOMIC DNA]</scope>
    <source>
        <strain evidence="1 2">XA3</strain>
    </source>
</reference>
<dbReference type="EMBL" id="AP026802">
    <property type="protein sequence ID" value="BDR59326.1"/>
    <property type="molecule type" value="Genomic_DNA"/>
</dbReference>
<evidence type="ECO:0000313" key="2">
    <source>
        <dbReference type="Proteomes" id="UP001321861"/>
    </source>
</evidence>
<name>A0AAU9DL87_9LACO</name>
<gene>
    <name evidence="1" type="ORF">XA3_17670</name>
</gene>
<proteinExistence type="predicted"/>
<organism evidence="1 2">
    <name type="scientific">Xylocopilactobacillus apicola</name>
    <dbReference type="NCBI Taxonomy" id="2932184"/>
    <lineage>
        <taxon>Bacteria</taxon>
        <taxon>Bacillati</taxon>
        <taxon>Bacillota</taxon>
        <taxon>Bacilli</taxon>
        <taxon>Lactobacillales</taxon>
        <taxon>Lactobacillaceae</taxon>
        <taxon>Xylocopilactobacillus</taxon>
    </lineage>
</organism>
<sequence length="90" mass="10003">MYVNQFSHTRKAPVKTSTIIIKEIPNAPLTHGFPDIVDNYAGFAKITDLGNAKLYQIQGSQDGVIGRFEWIVQDGRVTQRIFLSNGGPIK</sequence>
<dbReference type="Proteomes" id="UP001321861">
    <property type="component" value="Chromosome"/>
</dbReference>
<evidence type="ECO:0000313" key="1">
    <source>
        <dbReference type="EMBL" id="BDR59326.1"/>
    </source>
</evidence>
<dbReference type="KEGG" id="xap:XA3_17670"/>